<evidence type="ECO:0000313" key="4">
    <source>
        <dbReference type="Proteomes" id="UP000295388"/>
    </source>
</evidence>
<dbReference type="InterPro" id="IPR050463">
    <property type="entry name" value="Gfo/Idh/MocA_oxidrdct_glycsds"/>
</dbReference>
<organism evidence="3 4">
    <name type="scientific">Kribbella caucasensis</name>
    <dbReference type="NCBI Taxonomy" id="2512215"/>
    <lineage>
        <taxon>Bacteria</taxon>
        <taxon>Bacillati</taxon>
        <taxon>Actinomycetota</taxon>
        <taxon>Actinomycetes</taxon>
        <taxon>Propionibacteriales</taxon>
        <taxon>Kribbellaceae</taxon>
        <taxon>Kribbella</taxon>
    </lineage>
</organism>
<dbReference type="PANTHER" id="PTHR43818">
    <property type="entry name" value="BCDNA.GH03377"/>
    <property type="match status" value="1"/>
</dbReference>
<dbReference type="GO" id="GO:0000166">
    <property type="term" value="F:nucleotide binding"/>
    <property type="evidence" value="ECO:0007669"/>
    <property type="project" value="InterPro"/>
</dbReference>
<comment type="caution">
    <text evidence="3">The sequence shown here is derived from an EMBL/GenBank/DDBJ whole genome shotgun (WGS) entry which is preliminary data.</text>
</comment>
<dbReference type="EMBL" id="SNWQ01000010">
    <property type="protein sequence ID" value="TDO46676.1"/>
    <property type="molecule type" value="Genomic_DNA"/>
</dbReference>
<dbReference type="InterPro" id="IPR000683">
    <property type="entry name" value="Gfo/Idh/MocA-like_OxRdtase_N"/>
</dbReference>
<dbReference type="RefSeq" id="WP_133801842.1">
    <property type="nucleotide sequence ID" value="NZ_SNWQ01000010.1"/>
</dbReference>
<evidence type="ECO:0000256" key="1">
    <source>
        <dbReference type="ARBA" id="ARBA00023002"/>
    </source>
</evidence>
<dbReference type="OrthoDB" id="9801953at2"/>
<feature type="domain" description="Gfo/Idh/MocA-like oxidoreductase N-terminal" evidence="2">
    <location>
        <begin position="6"/>
        <end position="125"/>
    </location>
</feature>
<evidence type="ECO:0000313" key="3">
    <source>
        <dbReference type="EMBL" id="TDO46676.1"/>
    </source>
</evidence>
<sequence length="351" mass="36895">MQSTIGVGFLGAGPVTQAIHLPTLARLGHEFTIRHVSDVDPAVAESVATRVGATHSSSLDALLDDPAVEVVAICSPHTFHAEQVIAACRAGKSAVLCEKPLAMSSTEADAIAAVSAETGVPIVVGAMHVFDPGWRAAVAQWGELPATSHSIRSSIVLPPNPRFEDVATEVLGRQPFPTPDRSDVEVLAAMIHAGVMGLAVHDLPLVRSLLPRYDDLRVVSAAVLAPFGYRILAVAGGKSIELHAVMSATWQPNWVLEAYANDVALRTEFTPSYVHAGSAVSTLTTAESARVFGPESFNGYESEWLELAGIVRGQIAPPDPGELVDDLRFTLALADAAAEAVRSTHNTEAAA</sequence>
<gene>
    <name evidence="3" type="ORF">EV643_11059</name>
</gene>
<dbReference type="Pfam" id="PF01408">
    <property type="entry name" value="GFO_IDH_MocA"/>
    <property type="match status" value="1"/>
</dbReference>
<dbReference type="GO" id="GO:0016491">
    <property type="term" value="F:oxidoreductase activity"/>
    <property type="evidence" value="ECO:0007669"/>
    <property type="project" value="UniProtKB-KW"/>
</dbReference>
<name>A0A4R6KF10_9ACTN</name>
<dbReference type="PANTHER" id="PTHR43818:SF11">
    <property type="entry name" value="BCDNA.GH03377"/>
    <property type="match status" value="1"/>
</dbReference>
<dbReference type="SUPFAM" id="SSF51735">
    <property type="entry name" value="NAD(P)-binding Rossmann-fold domains"/>
    <property type="match status" value="1"/>
</dbReference>
<keyword evidence="4" id="KW-1185">Reference proteome</keyword>
<protein>
    <submittedName>
        <fullName evidence="3">Putative dehydrogenase</fullName>
    </submittedName>
</protein>
<evidence type="ECO:0000259" key="2">
    <source>
        <dbReference type="Pfam" id="PF01408"/>
    </source>
</evidence>
<dbReference type="Gene3D" id="3.40.50.720">
    <property type="entry name" value="NAD(P)-binding Rossmann-like Domain"/>
    <property type="match status" value="1"/>
</dbReference>
<dbReference type="InterPro" id="IPR036291">
    <property type="entry name" value="NAD(P)-bd_dom_sf"/>
</dbReference>
<keyword evidence="1" id="KW-0560">Oxidoreductase</keyword>
<dbReference type="AlphaFoldDB" id="A0A4R6KF10"/>
<accession>A0A4R6KF10</accession>
<reference evidence="3 4" key="1">
    <citation type="submission" date="2019-03" db="EMBL/GenBank/DDBJ databases">
        <title>Genomic Encyclopedia of Type Strains, Phase III (KMG-III): the genomes of soil and plant-associated and newly described type strains.</title>
        <authorList>
            <person name="Whitman W."/>
        </authorList>
    </citation>
    <scope>NUCLEOTIDE SEQUENCE [LARGE SCALE GENOMIC DNA]</scope>
    <source>
        <strain evidence="3 4">VKM Ac-2527</strain>
    </source>
</reference>
<dbReference type="Proteomes" id="UP000295388">
    <property type="component" value="Unassembled WGS sequence"/>
</dbReference>
<proteinExistence type="predicted"/>